<dbReference type="EMBL" id="JAENHN010000071">
    <property type="protein sequence ID" value="MBK1813875.1"/>
    <property type="molecule type" value="Genomic_DNA"/>
</dbReference>
<reference evidence="2" key="1">
    <citation type="submission" date="2021-01" db="EMBL/GenBank/DDBJ databases">
        <title>Genome public.</title>
        <authorList>
            <person name="Liu C."/>
            <person name="Sun Q."/>
        </authorList>
    </citation>
    <scope>NUCLEOTIDE SEQUENCE [LARGE SCALE GENOMIC DNA]</scope>
    <source>
        <strain evidence="2">YIM B02505</strain>
    </source>
</reference>
<protein>
    <submittedName>
        <fullName evidence="1">Uncharacterized protein</fullName>
    </submittedName>
</protein>
<evidence type="ECO:0000313" key="2">
    <source>
        <dbReference type="Proteomes" id="UP000596739"/>
    </source>
</evidence>
<proteinExistence type="predicted"/>
<name>A0ABS1EX35_9CLOT</name>
<dbReference type="RefSeq" id="WP_200274445.1">
    <property type="nucleotide sequence ID" value="NZ_JAENHN010000071.1"/>
</dbReference>
<comment type="caution">
    <text evidence="1">The sequence shown here is derived from an EMBL/GenBank/DDBJ whole genome shotgun (WGS) entry which is preliminary data.</text>
</comment>
<gene>
    <name evidence="1" type="ORF">JHL18_25035</name>
</gene>
<accession>A0ABS1EX35</accession>
<organism evidence="1 2">
    <name type="scientific">Clostridium yunnanense</name>
    <dbReference type="NCBI Taxonomy" id="2800325"/>
    <lineage>
        <taxon>Bacteria</taxon>
        <taxon>Bacillati</taxon>
        <taxon>Bacillota</taxon>
        <taxon>Clostridia</taxon>
        <taxon>Eubacteriales</taxon>
        <taxon>Clostridiaceae</taxon>
        <taxon>Clostridium</taxon>
    </lineage>
</organism>
<keyword evidence="2" id="KW-1185">Reference proteome</keyword>
<evidence type="ECO:0000313" key="1">
    <source>
        <dbReference type="EMBL" id="MBK1813875.1"/>
    </source>
</evidence>
<sequence>MRPNRCIKISVIALTLITCLYLITAISSKTSKATSYISVNKETINDSTSAKRGEPSYDYIIGGDYLPHFRVFFWVHKDAKRYIPYADKGVKTDVSEHGSVEKWSVVETKETNGDDKLVFIYVPKTFVILQGKDFQNKIHLNYQVN</sequence>
<dbReference type="Proteomes" id="UP000596739">
    <property type="component" value="Unassembled WGS sequence"/>
</dbReference>